<organism evidence="3 4">
    <name type="scientific">Cryobacterium psychrophilum</name>
    <dbReference type="NCBI Taxonomy" id="41988"/>
    <lineage>
        <taxon>Bacteria</taxon>
        <taxon>Bacillati</taxon>
        <taxon>Actinomycetota</taxon>
        <taxon>Actinomycetes</taxon>
        <taxon>Micrococcales</taxon>
        <taxon>Microbacteriaceae</taxon>
        <taxon>Cryobacterium</taxon>
    </lineage>
</organism>
<evidence type="ECO:0000256" key="2">
    <source>
        <dbReference type="ARBA" id="ARBA00022679"/>
    </source>
</evidence>
<dbReference type="Proteomes" id="UP000298218">
    <property type="component" value="Unassembled WGS sequence"/>
</dbReference>
<dbReference type="PANTHER" id="PTHR34136">
    <property type="match status" value="1"/>
</dbReference>
<evidence type="ECO:0000313" key="4">
    <source>
        <dbReference type="Proteomes" id="UP000298218"/>
    </source>
</evidence>
<dbReference type="InterPro" id="IPR004629">
    <property type="entry name" value="WecG_TagA_CpsF"/>
</dbReference>
<dbReference type="GO" id="GO:0016758">
    <property type="term" value="F:hexosyltransferase activity"/>
    <property type="evidence" value="ECO:0007669"/>
    <property type="project" value="TreeGrafter"/>
</dbReference>
<dbReference type="EMBL" id="SOHQ01000007">
    <property type="protein sequence ID" value="TFD81879.1"/>
    <property type="molecule type" value="Genomic_DNA"/>
</dbReference>
<dbReference type="PANTHER" id="PTHR34136:SF1">
    <property type="entry name" value="UDP-N-ACETYL-D-MANNOSAMINURONIC ACID TRANSFERASE"/>
    <property type="match status" value="1"/>
</dbReference>
<evidence type="ECO:0000313" key="3">
    <source>
        <dbReference type="EMBL" id="TFD81879.1"/>
    </source>
</evidence>
<proteinExistence type="predicted"/>
<sequence>MLHAEVKEFHYSTVGHVPFAITNLEQATAWLIATSKGGPTPIAVRLANAYCVALAEGEQSYRTLLTTSGINFPDGTPVVKVMQLNCRGSQAEPGRVRGPSLFTRVLEEGQHQGLRHFFLGGSPETLAALETNVKSRFPDAEIVGSYSPPFAPISDSYVDDCAQTIEQTSAEVVWVGLGTPKQDFVASALAPRLGLPVVGVGAAFDFVAGTTREAPVWMQNSGTEWLFRFASEPRRLWKRYVFGNIRFLKAVIWPRQKH</sequence>
<evidence type="ECO:0000256" key="1">
    <source>
        <dbReference type="ARBA" id="ARBA00022676"/>
    </source>
</evidence>
<name>A0A4Y8KRH8_9MICO</name>
<dbReference type="Pfam" id="PF03808">
    <property type="entry name" value="Glyco_tran_WecG"/>
    <property type="match status" value="1"/>
</dbReference>
<dbReference type="OrthoDB" id="9771846at2"/>
<comment type="caution">
    <text evidence="3">The sequence shown here is derived from an EMBL/GenBank/DDBJ whole genome shotgun (WGS) entry which is preliminary data.</text>
</comment>
<dbReference type="RefSeq" id="WP_134172677.1">
    <property type="nucleotide sequence ID" value="NZ_SODI01000001.1"/>
</dbReference>
<dbReference type="CDD" id="cd06533">
    <property type="entry name" value="Glyco_transf_WecG_TagA"/>
    <property type="match status" value="1"/>
</dbReference>
<dbReference type="AlphaFoldDB" id="A0A4Y8KRH8"/>
<reference evidence="3 4" key="1">
    <citation type="submission" date="2019-03" db="EMBL/GenBank/DDBJ databases">
        <title>Genomics of glacier-inhabiting Cryobacterium strains.</title>
        <authorList>
            <person name="Liu Q."/>
            <person name="Xin Y.-H."/>
        </authorList>
    </citation>
    <scope>NUCLEOTIDE SEQUENCE [LARGE SCALE GENOMIC DNA]</scope>
    <source>
        <strain evidence="3 4">CGMCC 1.4292</strain>
    </source>
</reference>
<accession>A0A4Y8KRH8</accession>
<keyword evidence="2 3" id="KW-0808">Transferase</keyword>
<keyword evidence="1" id="KW-0328">Glycosyltransferase</keyword>
<dbReference type="NCBIfam" id="TIGR00696">
    <property type="entry name" value="wecG_tagA_cpsF"/>
    <property type="match status" value="1"/>
</dbReference>
<protein>
    <submittedName>
        <fullName evidence="3">Glycosyltransferase</fullName>
    </submittedName>
</protein>
<keyword evidence="4" id="KW-1185">Reference proteome</keyword>
<gene>
    <name evidence="3" type="ORF">E3T53_02515</name>
</gene>